<evidence type="ECO:0000313" key="15">
    <source>
        <dbReference type="Proteomes" id="UP001645039"/>
    </source>
</evidence>
<feature type="transmembrane region" description="Helical" evidence="12">
    <location>
        <begin position="315"/>
        <end position="342"/>
    </location>
</feature>
<keyword evidence="4" id="KW-1003">Cell membrane</keyword>
<keyword evidence="9 12" id="KW-0472">Membrane</keyword>
<feature type="domain" description="Cation/H+ exchanger transmembrane" evidence="13">
    <location>
        <begin position="17"/>
        <end position="412"/>
    </location>
</feature>
<organism evidence="14 15">
    <name type="scientific">Halomonas casei</name>
    <dbReference type="NCBI Taxonomy" id="2742613"/>
    <lineage>
        <taxon>Bacteria</taxon>
        <taxon>Pseudomonadati</taxon>
        <taxon>Pseudomonadota</taxon>
        <taxon>Gammaproteobacteria</taxon>
        <taxon>Oceanospirillales</taxon>
        <taxon>Halomonadaceae</taxon>
        <taxon>Halomonas</taxon>
    </lineage>
</organism>
<keyword evidence="5 12" id="KW-0812">Transmembrane</keyword>
<feature type="transmembrane region" description="Helical" evidence="12">
    <location>
        <begin position="6"/>
        <end position="26"/>
    </location>
</feature>
<feature type="transmembrane region" description="Helical" evidence="12">
    <location>
        <begin position="101"/>
        <end position="123"/>
    </location>
</feature>
<keyword evidence="6 12" id="KW-1133">Transmembrane helix</keyword>
<keyword evidence="2" id="KW-0813">Transport</keyword>
<evidence type="ECO:0000256" key="2">
    <source>
        <dbReference type="ARBA" id="ARBA00022448"/>
    </source>
</evidence>
<evidence type="ECO:0000256" key="7">
    <source>
        <dbReference type="ARBA" id="ARBA00023053"/>
    </source>
</evidence>
<dbReference type="EMBL" id="RRZD01000013">
    <property type="protein sequence ID" value="MBE0401125.1"/>
    <property type="molecule type" value="Genomic_DNA"/>
</dbReference>
<comment type="subcellular location">
    <subcellularLocation>
        <location evidence="1">Cell membrane</location>
        <topology evidence="1">Multi-pass membrane protein</topology>
    </subcellularLocation>
</comment>
<dbReference type="Gene3D" id="6.10.140.1330">
    <property type="match status" value="1"/>
</dbReference>
<gene>
    <name evidence="14" type="ORF">EI168_13580</name>
</gene>
<evidence type="ECO:0000256" key="11">
    <source>
        <dbReference type="SAM" id="MobiDB-lite"/>
    </source>
</evidence>
<dbReference type="RefSeq" id="WP_096278817.1">
    <property type="nucleotide sequence ID" value="NZ_CBCSBM010000005.1"/>
</dbReference>
<keyword evidence="10" id="KW-0739">Sodium transport</keyword>
<dbReference type="PANTHER" id="PTHR10110">
    <property type="entry name" value="SODIUM/HYDROGEN EXCHANGER"/>
    <property type="match status" value="1"/>
</dbReference>
<feature type="region of interest" description="Disordered" evidence="11">
    <location>
        <begin position="683"/>
        <end position="707"/>
    </location>
</feature>
<evidence type="ECO:0000256" key="6">
    <source>
        <dbReference type="ARBA" id="ARBA00022989"/>
    </source>
</evidence>
<name>A0ABR9F3R9_9GAMM</name>
<feature type="compositionally biased region" description="Basic and acidic residues" evidence="11">
    <location>
        <begin position="694"/>
        <end position="707"/>
    </location>
</feature>
<evidence type="ECO:0000256" key="10">
    <source>
        <dbReference type="ARBA" id="ARBA00023201"/>
    </source>
</evidence>
<feature type="transmembrane region" description="Helical" evidence="12">
    <location>
        <begin position="246"/>
        <end position="269"/>
    </location>
</feature>
<dbReference type="Pfam" id="PF00999">
    <property type="entry name" value="Na_H_Exchanger"/>
    <property type="match status" value="1"/>
</dbReference>
<keyword evidence="15" id="KW-1185">Reference proteome</keyword>
<keyword evidence="8" id="KW-0406">Ion transport</keyword>
<evidence type="ECO:0000256" key="9">
    <source>
        <dbReference type="ARBA" id="ARBA00023136"/>
    </source>
</evidence>
<protein>
    <submittedName>
        <fullName evidence="14">Sodium:proton antiporter</fullName>
    </submittedName>
</protein>
<evidence type="ECO:0000256" key="4">
    <source>
        <dbReference type="ARBA" id="ARBA00022475"/>
    </source>
</evidence>
<sequence length="707" mass="76990">MEILFNLLILGSLLLSIIAFVQWFSARTAFPEATLLALVGMTLGFSYATLSTLWPEIHQFDPLLTASLPAEIYLWIFLPPLLFQAALSVDVREMMPDAAPILLLAVVAVFIATGMVGVSVWLLSGVALSTGLLLGAVIATTDPSAVIAIFRSVGAPARLIRLVEGESLLNDAAAIAIVGVLVASLTGNAAAATWQAGAWALAADFGGGLLFGAAAGRIGAAVLAFFGNDGKAQTALTLSLPYPVYLIGESIGVSGVVAVVATGLVLSGLGRTRTSPANWAYLQLLWAQIASLAGATVFLLAALQVPKMLEGITLAWLPMLAVVIVATLLARLVALFGFLPLLSRLKLSAPISASYKLAITWGGLRGAVTLVLALGIAEQTALPEQIRHFVAILATGFVLFSLLVNGASLRGVIRCLKLNKLSHHDSALQQQAIRLSTTDVENAVKRTAHNLHIAPSITEEVIARYHRDMAIETAPLDLDQALPERDRMTIALVTLAIRERDLIPRYGSGVTSIHNLDAMMHNSGRTIDAVRSDGRIGYNREARKILATSLWLKPSIWLNRHLRIRWPLSWLLTNRFELLICRRAALEELRHYNTQRLTPLFGERMCALLDEILDVRITAVDQAIQQTEAQFGPHAYRLEQRMLRLFALRRSTESMEEMVQDRLISQQVFDDVQRGLHRAWRNALDRPHISHTAETPEKHSSSEPKQE</sequence>
<reference evidence="14 15" key="1">
    <citation type="submission" date="2020-07" db="EMBL/GenBank/DDBJ databases">
        <title>Halophilic bacteria isolated from french cheeses.</title>
        <authorList>
            <person name="Kothe C.I."/>
            <person name="Farah-Kraiem B."/>
            <person name="Renault P."/>
            <person name="Dridi B."/>
        </authorList>
    </citation>
    <scope>NUCLEOTIDE SEQUENCE [LARGE SCALE GENOMIC DNA]</scope>
    <source>
        <strain evidence="14 15">FME1</strain>
    </source>
</reference>
<feature type="transmembrane region" description="Helical" evidence="12">
    <location>
        <begin position="389"/>
        <end position="413"/>
    </location>
</feature>
<dbReference type="Proteomes" id="UP001645039">
    <property type="component" value="Unassembled WGS sequence"/>
</dbReference>
<evidence type="ECO:0000313" key="14">
    <source>
        <dbReference type="EMBL" id="MBE0401125.1"/>
    </source>
</evidence>
<evidence type="ECO:0000256" key="12">
    <source>
        <dbReference type="SAM" id="Phobius"/>
    </source>
</evidence>
<comment type="caution">
    <text evidence="14">The sequence shown here is derived from an EMBL/GenBank/DDBJ whole genome shotgun (WGS) entry which is preliminary data.</text>
</comment>
<proteinExistence type="predicted"/>
<evidence type="ECO:0000259" key="13">
    <source>
        <dbReference type="Pfam" id="PF00999"/>
    </source>
</evidence>
<keyword evidence="3" id="KW-0050">Antiport</keyword>
<keyword evidence="7" id="KW-0915">Sodium</keyword>
<feature type="transmembrane region" description="Helical" evidence="12">
    <location>
        <begin position="33"/>
        <end position="52"/>
    </location>
</feature>
<feature type="transmembrane region" description="Helical" evidence="12">
    <location>
        <begin position="281"/>
        <end position="303"/>
    </location>
</feature>
<dbReference type="PANTHER" id="PTHR10110:SF86">
    <property type="entry name" value="SODIUM_HYDROGEN EXCHANGER 7"/>
    <property type="match status" value="1"/>
</dbReference>
<dbReference type="InterPro" id="IPR006153">
    <property type="entry name" value="Cation/H_exchanger_TM"/>
</dbReference>
<accession>A0ABR9F3R9</accession>
<feature type="transmembrane region" description="Helical" evidence="12">
    <location>
        <begin position="72"/>
        <end position="89"/>
    </location>
</feature>
<dbReference type="InterPro" id="IPR018422">
    <property type="entry name" value="Cation/H_exchanger_CPA1"/>
</dbReference>
<evidence type="ECO:0000256" key="5">
    <source>
        <dbReference type="ARBA" id="ARBA00022692"/>
    </source>
</evidence>
<feature type="transmembrane region" description="Helical" evidence="12">
    <location>
        <begin position="205"/>
        <end position="226"/>
    </location>
</feature>
<evidence type="ECO:0000256" key="1">
    <source>
        <dbReference type="ARBA" id="ARBA00004651"/>
    </source>
</evidence>
<feature type="transmembrane region" description="Helical" evidence="12">
    <location>
        <begin position="172"/>
        <end position="193"/>
    </location>
</feature>
<evidence type="ECO:0000256" key="8">
    <source>
        <dbReference type="ARBA" id="ARBA00023065"/>
    </source>
</evidence>
<evidence type="ECO:0000256" key="3">
    <source>
        <dbReference type="ARBA" id="ARBA00022449"/>
    </source>
</evidence>
<feature type="transmembrane region" description="Helical" evidence="12">
    <location>
        <begin position="354"/>
        <end position="377"/>
    </location>
</feature>